<keyword evidence="6" id="KW-0663">Pyridoxal phosphate</keyword>
<dbReference type="PANTHER" id="PTHR11879">
    <property type="entry name" value="ASPARTATE AMINOTRANSFERASE"/>
    <property type="match status" value="1"/>
</dbReference>
<comment type="similarity">
    <text evidence="2 7">Belongs to the class-I pyridoxal-phosphate-dependent aminotransferase family.</text>
</comment>
<dbReference type="GO" id="GO:0030170">
    <property type="term" value="F:pyridoxal phosphate binding"/>
    <property type="evidence" value="ECO:0007669"/>
    <property type="project" value="InterPro"/>
</dbReference>
<dbReference type="NCBIfam" id="NF006719">
    <property type="entry name" value="PRK09257.1"/>
    <property type="match status" value="1"/>
</dbReference>
<dbReference type="GO" id="GO:0033585">
    <property type="term" value="P:L-phenylalanine biosynthetic process from chorismate via phenylpyruvate"/>
    <property type="evidence" value="ECO:0007669"/>
    <property type="project" value="TreeGrafter"/>
</dbReference>
<dbReference type="RefSeq" id="WP_068388957.1">
    <property type="nucleotide sequence ID" value="NZ_LSZO01000112.1"/>
</dbReference>
<dbReference type="InterPro" id="IPR015421">
    <property type="entry name" value="PyrdxlP-dep_Trfase_major"/>
</dbReference>
<dbReference type="FunFam" id="3.90.1150.10:FF:000001">
    <property type="entry name" value="Aspartate aminotransferase"/>
    <property type="match status" value="1"/>
</dbReference>
<evidence type="ECO:0000256" key="7">
    <source>
        <dbReference type="RuleBase" id="RU000481"/>
    </source>
</evidence>
<evidence type="ECO:0000256" key="5">
    <source>
        <dbReference type="ARBA" id="ARBA00022679"/>
    </source>
</evidence>
<dbReference type="Pfam" id="PF00155">
    <property type="entry name" value="Aminotran_1_2"/>
    <property type="match status" value="1"/>
</dbReference>
<dbReference type="InterPro" id="IPR004839">
    <property type="entry name" value="Aminotransferase_I/II_large"/>
</dbReference>
<dbReference type="EMBL" id="LSZO01000112">
    <property type="protein sequence ID" value="KXU38606.1"/>
    <property type="molecule type" value="Genomic_DNA"/>
</dbReference>
<evidence type="ECO:0000256" key="3">
    <source>
        <dbReference type="ARBA" id="ARBA00011738"/>
    </source>
</evidence>
<dbReference type="GO" id="GO:0042802">
    <property type="term" value="F:identical protein binding"/>
    <property type="evidence" value="ECO:0007669"/>
    <property type="project" value="TreeGrafter"/>
</dbReference>
<organism evidence="9 10">
    <name type="scientific">Ventosimonas gracilis</name>
    <dbReference type="NCBI Taxonomy" id="1680762"/>
    <lineage>
        <taxon>Bacteria</taxon>
        <taxon>Pseudomonadati</taxon>
        <taxon>Pseudomonadota</taxon>
        <taxon>Gammaproteobacteria</taxon>
        <taxon>Pseudomonadales</taxon>
        <taxon>Ventosimonadaceae</taxon>
        <taxon>Ventosimonas</taxon>
    </lineage>
</organism>
<dbReference type="InterPro" id="IPR004838">
    <property type="entry name" value="NHTrfase_class1_PyrdxlP-BS"/>
</dbReference>
<name>A0A139SVG8_9GAMM</name>
<gene>
    <name evidence="9" type="ORF">AXE65_00120</name>
</gene>
<sequence>MTLFSAVTLAPRDPILGLNEAFNSDPRRGKINLGVGVYFDEGGRIPLLQATCKAQQSLLATPAAPGYLPIDGLPAYNQCVQHLLFGEKSELLQAQRVVTCQALGGTGALKIGADFLKTLLPDAVVAISDPSWENHRALFGGAGFKVQGYRYYDAQSQGVDLAGMLEDLRALPPRSIVLLHACCHNPTGVDLDADDWQVLISLIKERDLVPFLDMAYQGFAQGIYEDAEVVRLLAGSGLTFLLASSFSKSFSLYGERIGALSLVCASSGEAERVRSQIKRVIRGNYSNPPIHGAALVSTVLGSAELSALWQQELTQMRGRICAMRQMLAARLGEQVSGRDFSFITRQRGMFSYSGLSAQQVDRLRDEFAIYAVGSGRICMAALNHSNLEQVVSAIAKVL</sequence>
<dbReference type="PANTHER" id="PTHR11879:SF37">
    <property type="entry name" value="AROMATIC-AMINO-ACID AMINOTRANSFERASE"/>
    <property type="match status" value="1"/>
</dbReference>
<dbReference type="InterPro" id="IPR015424">
    <property type="entry name" value="PyrdxlP-dep_Trfase"/>
</dbReference>
<keyword evidence="5 7" id="KW-0808">Transferase</keyword>
<dbReference type="GO" id="GO:0004838">
    <property type="term" value="F:L-tyrosine-2-oxoglutarate transaminase activity"/>
    <property type="evidence" value="ECO:0007669"/>
    <property type="project" value="TreeGrafter"/>
</dbReference>
<comment type="cofactor">
    <cofactor evidence="1 7">
        <name>pyridoxal 5'-phosphate</name>
        <dbReference type="ChEBI" id="CHEBI:597326"/>
    </cofactor>
</comment>
<dbReference type="EC" id="2.6.1.-" evidence="7"/>
<dbReference type="AlphaFoldDB" id="A0A139SVG8"/>
<dbReference type="PROSITE" id="PS00105">
    <property type="entry name" value="AA_TRANSFER_CLASS_1"/>
    <property type="match status" value="1"/>
</dbReference>
<dbReference type="FunFam" id="3.40.640.10:FF:000015">
    <property type="entry name" value="Aspartate aminotransferase"/>
    <property type="match status" value="1"/>
</dbReference>
<evidence type="ECO:0000313" key="9">
    <source>
        <dbReference type="EMBL" id="KXU38606.1"/>
    </source>
</evidence>
<dbReference type="SUPFAM" id="SSF53383">
    <property type="entry name" value="PLP-dependent transferases"/>
    <property type="match status" value="1"/>
</dbReference>
<dbReference type="Proteomes" id="UP000072660">
    <property type="component" value="Unassembled WGS sequence"/>
</dbReference>
<reference evidence="9 10" key="1">
    <citation type="submission" date="2016-02" db="EMBL/GenBank/DDBJ databases">
        <authorList>
            <person name="Wen L."/>
            <person name="He K."/>
            <person name="Yang H."/>
        </authorList>
    </citation>
    <scope>NUCLEOTIDE SEQUENCE [LARGE SCALE GENOMIC DNA]</scope>
    <source>
        <strain evidence="9 10">CV58</strain>
    </source>
</reference>
<feature type="domain" description="Aminotransferase class I/classII large" evidence="8">
    <location>
        <begin position="29"/>
        <end position="394"/>
    </location>
</feature>
<dbReference type="CDD" id="cd00609">
    <property type="entry name" value="AAT_like"/>
    <property type="match status" value="1"/>
</dbReference>
<evidence type="ECO:0000256" key="6">
    <source>
        <dbReference type="ARBA" id="ARBA00022898"/>
    </source>
</evidence>
<dbReference type="Gene3D" id="3.40.640.10">
    <property type="entry name" value="Type I PLP-dependent aspartate aminotransferase-like (Major domain)"/>
    <property type="match status" value="1"/>
</dbReference>
<evidence type="ECO:0000259" key="8">
    <source>
        <dbReference type="Pfam" id="PF00155"/>
    </source>
</evidence>
<dbReference type="PRINTS" id="PR00799">
    <property type="entry name" value="TRANSAMINASE"/>
</dbReference>
<evidence type="ECO:0000256" key="4">
    <source>
        <dbReference type="ARBA" id="ARBA00022576"/>
    </source>
</evidence>
<evidence type="ECO:0000256" key="1">
    <source>
        <dbReference type="ARBA" id="ARBA00001933"/>
    </source>
</evidence>
<proteinExistence type="inferred from homology"/>
<dbReference type="InterPro" id="IPR015422">
    <property type="entry name" value="PyrdxlP-dep_Trfase_small"/>
</dbReference>
<dbReference type="GO" id="GO:0005829">
    <property type="term" value="C:cytosol"/>
    <property type="evidence" value="ECO:0007669"/>
    <property type="project" value="TreeGrafter"/>
</dbReference>
<dbReference type="InterPro" id="IPR000796">
    <property type="entry name" value="Asp_trans"/>
</dbReference>
<keyword evidence="10" id="KW-1185">Reference proteome</keyword>
<evidence type="ECO:0000313" key="10">
    <source>
        <dbReference type="Proteomes" id="UP000072660"/>
    </source>
</evidence>
<comment type="caution">
    <text evidence="9">The sequence shown here is derived from an EMBL/GenBank/DDBJ whole genome shotgun (WGS) entry which is preliminary data.</text>
</comment>
<comment type="subunit">
    <text evidence="3">Homodimer.</text>
</comment>
<dbReference type="OrthoDB" id="9766445at2"/>
<protein>
    <recommendedName>
        <fullName evidence="7">Aminotransferase</fullName>
        <ecNumber evidence="7">2.6.1.-</ecNumber>
    </recommendedName>
</protein>
<accession>A0A139SVG8</accession>
<dbReference type="Gene3D" id="3.90.1150.10">
    <property type="entry name" value="Aspartate Aminotransferase, domain 1"/>
    <property type="match status" value="1"/>
</dbReference>
<keyword evidence="4 7" id="KW-0032">Aminotransferase</keyword>
<evidence type="ECO:0000256" key="2">
    <source>
        <dbReference type="ARBA" id="ARBA00007441"/>
    </source>
</evidence>